<dbReference type="PATRIC" id="fig|1123269.5.peg.1736"/>
<dbReference type="eggNOG" id="ENOG5031BKY">
    <property type="taxonomic scope" value="Bacteria"/>
</dbReference>
<dbReference type="STRING" id="1123269.NX02_08850"/>
<dbReference type="Proteomes" id="UP000018851">
    <property type="component" value="Chromosome"/>
</dbReference>
<organism evidence="2 3">
    <name type="scientific">Sphingomonas sanxanigenens DSM 19645 = NX02</name>
    <dbReference type="NCBI Taxonomy" id="1123269"/>
    <lineage>
        <taxon>Bacteria</taxon>
        <taxon>Pseudomonadati</taxon>
        <taxon>Pseudomonadota</taxon>
        <taxon>Alphaproteobacteria</taxon>
        <taxon>Sphingomonadales</taxon>
        <taxon>Sphingomonadaceae</taxon>
        <taxon>Sphingomonas</taxon>
    </lineage>
</organism>
<dbReference type="EMBL" id="CP006644">
    <property type="protein sequence ID" value="AHE53493.1"/>
    <property type="molecule type" value="Genomic_DNA"/>
</dbReference>
<proteinExistence type="predicted"/>
<keyword evidence="1" id="KW-0732">Signal</keyword>
<dbReference type="KEGG" id="ssan:NX02_08850"/>
<feature type="chain" id="PRO_5004785402" description="C-type lysozyme inhibitor domain-containing protein" evidence="1">
    <location>
        <begin position="20"/>
        <end position="129"/>
    </location>
</feature>
<dbReference type="PROSITE" id="PS51257">
    <property type="entry name" value="PROKAR_LIPOPROTEIN"/>
    <property type="match status" value="1"/>
</dbReference>
<dbReference type="AlphaFoldDB" id="W0AB23"/>
<accession>W0AB23</accession>
<feature type="signal peptide" evidence="1">
    <location>
        <begin position="1"/>
        <end position="19"/>
    </location>
</feature>
<sequence>MTMKHSLPLAAMAALLALAGCGSETSTTVDTANDAESAELNAANVATPMPLMIKAQKIYRCKDNSVAYVDFMTDDMTANLRTEKDGKANVLKAAAAGEAFEADGVKLAGNGEEVTITLPGKGAQSCHTK</sequence>
<reference evidence="2 3" key="1">
    <citation type="submission" date="2013-07" db="EMBL/GenBank/DDBJ databases">
        <title>Completed genome of Sphingomonas sanxanigenens NX02.</title>
        <authorList>
            <person name="Ma T."/>
            <person name="Huang H."/>
            <person name="Wu M."/>
            <person name="Li X."/>
            <person name="Li G."/>
        </authorList>
    </citation>
    <scope>NUCLEOTIDE SEQUENCE [LARGE SCALE GENOMIC DNA]</scope>
    <source>
        <strain evidence="2 3">NX02</strain>
    </source>
</reference>
<dbReference type="HOGENOM" id="CLU_1980139_0_0_5"/>
<evidence type="ECO:0008006" key="4">
    <source>
        <dbReference type="Google" id="ProtNLM"/>
    </source>
</evidence>
<keyword evidence="3" id="KW-1185">Reference proteome</keyword>
<evidence type="ECO:0000313" key="2">
    <source>
        <dbReference type="EMBL" id="AHE53493.1"/>
    </source>
</evidence>
<gene>
    <name evidence="2" type="ORF">NX02_08850</name>
</gene>
<evidence type="ECO:0000313" key="3">
    <source>
        <dbReference type="Proteomes" id="UP000018851"/>
    </source>
</evidence>
<evidence type="ECO:0000256" key="1">
    <source>
        <dbReference type="SAM" id="SignalP"/>
    </source>
</evidence>
<protein>
    <recommendedName>
        <fullName evidence="4">C-type lysozyme inhibitor domain-containing protein</fullName>
    </recommendedName>
</protein>
<name>W0AB23_9SPHN</name>